<gene>
    <name evidence="3" type="ORF">PGTUg99_035453</name>
</gene>
<dbReference type="InterPro" id="IPR019441">
    <property type="entry name" value="FMP27/BLTP2/Hobbit_GFWDK_RBG"/>
</dbReference>
<evidence type="ECO:0000313" key="4">
    <source>
        <dbReference type="Proteomes" id="UP000325313"/>
    </source>
</evidence>
<dbReference type="Proteomes" id="UP000325313">
    <property type="component" value="Unassembled WGS sequence"/>
</dbReference>
<feature type="region of interest" description="Disordered" evidence="1">
    <location>
        <begin position="223"/>
        <end position="253"/>
    </location>
</feature>
<dbReference type="Pfam" id="PF10344">
    <property type="entry name" value="Hobbit"/>
    <property type="match status" value="2"/>
</dbReference>
<dbReference type="PANTHER" id="PTHR15678">
    <property type="entry name" value="ANTIGEN MLAA-22-RELATED"/>
    <property type="match status" value="1"/>
</dbReference>
<comment type="caution">
    <text evidence="3">The sequence shown here is derived from an EMBL/GenBank/DDBJ whole genome shotgun (WGS) entry which is preliminary data.</text>
</comment>
<feature type="domain" description="FMP27/BLTP2/Hobbit GFWDK motif-containing RBG unit" evidence="2">
    <location>
        <begin position="344"/>
        <end position="470"/>
    </location>
</feature>
<dbReference type="AlphaFoldDB" id="A0A5B0Q9L6"/>
<accession>A0A5B0Q9L6</accession>
<dbReference type="InterPro" id="IPR045167">
    <property type="entry name" value="Hobbit"/>
</dbReference>
<dbReference type="EMBL" id="VDEP01000304">
    <property type="protein sequence ID" value="KAA1109819.1"/>
    <property type="molecule type" value="Genomic_DNA"/>
</dbReference>
<proteinExistence type="predicted"/>
<feature type="compositionally biased region" description="Basic and acidic residues" evidence="1">
    <location>
        <begin position="223"/>
        <end position="237"/>
    </location>
</feature>
<evidence type="ECO:0000313" key="3">
    <source>
        <dbReference type="EMBL" id="KAA1109819.1"/>
    </source>
</evidence>
<name>A0A5B0Q9L6_PUCGR</name>
<reference evidence="3 4" key="1">
    <citation type="submission" date="2019-05" db="EMBL/GenBank/DDBJ databases">
        <title>Emergence of the Ug99 lineage of the wheat stem rust pathogen through somatic hybridization.</title>
        <authorList>
            <person name="Li F."/>
            <person name="Upadhyaya N.M."/>
            <person name="Sperschneider J."/>
            <person name="Matny O."/>
            <person name="Nguyen-Phuc H."/>
            <person name="Mago R."/>
            <person name="Raley C."/>
            <person name="Miller M.E."/>
            <person name="Silverstein K.A.T."/>
            <person name="Henningsen E."/>
            <person name="Hirsch C.D."/>
            <person name="Visser B."/>
            <person name="Pretorius Z.A."/>
            <person name="Steffenson B.J."/>
            <person name="Schwessinger B."/>
            <person name="Dodds P.N."/>
            <person name="Figueroa M."/>
        </authorList>
    </citation>
    <scope>NUCLEOTIDE SEQUENCE [LARGE SCALE GENOMIC DNA]</scope>
    <source>
        <strain evidence="3 4">Ug99</strain>
    </source>
</reference>
<sequence>MRISTLLNLVNKVSSNSPENVKRSPKSSTRLPIGICAEISKIHFHMFLSHQVPIFIKIQRVSFQKSSKLGFDACWDILLLAGRSVTSPGRWDDLLKVKTCKVKLVQINPSNYPSDPALVNRGWHPFVVLIEGDVARLRIPFKFVIAEVIENVSLLVKTTKQLIYQFIHGGTGSVLQPKVEAPKRLPEIRIKFRIVCVQAEDDPFENKLNAICRAGKEEVKDRLARDESFEQKSERGSTDSPQNDDSSSFDSSSYLGQTGTQSLHVLIAQAAQRLNEYNGAAWIKRIQNALAEQERQEDAIQRQLYGHTATKLTDVMPVPMLPVTKATPLVWVVFNSQNGHQQERDLSQYTWQFESDFVLAEEMCGVESICAVQSVVIPSHHSSDGSVYTLDIAKSVMPVKSYADPFINIKSTVPVQLEWGNSMQPTVQDMMRFLDSISKPPVDLSERVGFWDKVRLVLHWKVDRRRFFAKVWRGNVKILLGHQNDEQEFLQIKSDQFIIGIPNLKDHINNAATGSAPMAYGYTRRQLQAGLSTPISRVGIR</sequence>
<evidence type="ECO:0000259" key="2">
    <source>
        <dbReference type="SMART" id="SM01214"/>
    </source>
</evidence>
<dbReference type="PANTHER" id="PTHR15678:SF6">
    <property type="entry name" value="BRIDGE-LIKE LIPID TRANSFER PROTEIN FAMILY MEMBER 2"/>
    <property type="match status" value="1"/>
</dbReference>
<feature type="compositionally biased region" description="Low complexity" evidence="1">
    <location>
        <begin position="239"/>
        <end position="253"/>
    </location>
</feature>
<organism evidence="3 4">
    <name type="scientific">Puccinia graminis f. sp. tritici</name>
    <dbReference type="NCBI Taxonomy" id="56615"/>
    <lineage>
        <taxon>Eukaryota</taxon>
        <taxon>Fungi</taxon>
        <taxon>Dikarya</taxon>
        <taxon>Basidiomycota</taxon>
        <taxon>Pucciniomycotina</taxon>
        <taxon>Pucciniomycetes</taxon>
        <taxon>Pucciniales</taxon>
        <taxon>Pucciniaceae</taxon>
        <taxon>Puccinia</taxon>
    </lineage>
</organism>
<dbReference type="SMART" id="SM01214">
    <property type="entry name" value="Fmp27_GFWDK"/>
    <property type="match status" value="1"/>
</dbReference>
<protein>
    <recommendedName>
        <fullName evidence="2">FMP27/BLTP2/Hobbit GFWDK motif-containing RBG unit domain-containing protein</fullName>
    </recommendedName>
</protein>
<evidence type="ECO:0000256" key="1">
    <source>
        <dbReference type="SAM" id="MobiDB-lite"/>
    </source>
</evidence>